<comment type="caution">
    <text evidence="1">The sequence shown here is derived from an EMBL/GenBank/DDBJ whole genome shotgun (WGS) entry which is preliminary data.</text>
</comment>
<sequence length="98" mass="11263">MGFFKHYEYLVDVATTALTDCHDEHEQDGKKSLSVAIVDELQECKEPILTIDLELEFQGSYSTHHEGNYAHKSQLNSTLEKWQKSFVVRANSDFIVLN</sequence>
<proteinExistence type="predicted"/>
<organism evidence="1 2">
    <name type="scientific">Melipona bicolor</name>
    <dbReference type="NCBI Taxonomy" id="60889"/>
    <lineage>
        <taxon>Eukaryota</taxon>
        <taxon>Metazoa</taxon>
        <taxon>Ecdysozoa</taxon>
        <taxon>Arthropoda</taxon>
        <taxon>Hexapoda</taxon>
        <taxon>Insecta</taxon>
        <taxon>Pterygota</taxon>
        <taxon>Neoptera</taxon>
        <taxon>Endopterygota</taxon>
        <taxon>Hymenoptera</taxon>
        <taxon>Apocrita</taxon>
        <taxon>Aculeata</taxon>
        <taxon>Apoidea</taxon>
        <taxon>Anthophila</taxon>
        <taxon>Apidae</taxon>
        <taxon>Melipona</taxon>
    </lineage>
</organism>
<dbReference type="AlphaFoldDB" id="A0AA40FJ66"/>
<reference evidence="1" key="1">
    <citation type="submission" date="2021-10" db="EMBL/GenBank/DDBJ databases">
        <title>Melipona bicolor Genome sequencing and assembly.</title>
        <authorList>
            <person name="Araujo N.S."/>
            <person name="Arias M.C."/>
        </authorList>
    </citation>
    <scope>NUCLEOTIDE SEQUENCE</scope>
    <source>
        <strain evidence="1">USP_2M_L1-L4_2017</strain>
        <tissue evidence="1">Whole body</tissue>
    </source>
</reference>
<gene>
    <name evidence="1" type="ORF">K0M31_012971</name>
</gene>
<dbReference type="Proteomes" id="UP001177670">
    <property type="component" value="Unassembled WGS sequence"/>
</dbReference>
<evidence type="ECO:0000313" key="2">
    <source>
        <dbReference type="Proteomes" id="UP001177670"/>
    </source>
</evidence>
<evidence type="ECO:0000313" key="1">
    <source>
        <dbReference type="EMBL" id="KAK1119898.1"/>
    </source>
</evidence>
<keyword evidence="2" id="KW-1185">Reference proteome</keyword>
<name>A0AA40FJ66_9HYME</name>
<accession>A0AA40FJ66</accession>
<dbReference type="EMBL" id="JAHYIQ010000034">
    <property type="protein sequence ID" value="KAK1119898.1"/>
    <property type="molecule type" value="Genomic_DNA"/>
</dbReference>
<protein>
    <submittedName>
        <fullName evidence="1">Uncharacterized protein</fullName>
    </submittedName>
</protein>